<evidence type="ECO:0000256" key="6">
    <source>
        <dbReference type="ARBA" id="ARBA00023125"/>
    </source>
</evidence>
<organism evidence="10 11">
    <name type="scientific">Chelydra serpentina</name>
    <name type="common">Snapping turtle</name>
    <name type="synonym">Testudo serpentina</name>
    <dbReference type="NCBI Taxonomy" id="8475"/>
    <lineage>
        <taxon>Eukaryota</taxon>
        <taxon>Metazoa</taxon>
        <taxon>Chordata</taxon>
        <taxon>Craniata</taxon>
        <taxon>Vertebrata</taxon>
        <taxon>Euteleostomi</taxon>
        <taxon>Archelosauria</taxon>
        <taxon>Testudinata</taxon>
        <taxon>Testudines</taxon>
        <taxon>Cryptodira</taxon>
        <taxon>Durocryptodira</taxon>
        <taxon>Americhelydia</taxon>
        <taxon>Chelydroidea</taxon>
        <taxon>Chelydridae</taxon>
        <taxon>Chelydra</taxon>
    </lineage>
</organism>
<name>A0A8C3TBW4_CHESE</name>
<feature type="region of interest" description="Disordered" evidence="8">
    <location>
        <begin position="355"/>
        <end position="382"/>
    </location>
</feature>
<evidence type="ECO:0000256" key="5">
    <source>
        <dbReference type="ARBA" id="ARBA00022737"/>
    </source>
</evidence>
<dbReference type="InterPro" id="IPR005818">
    <property type="entry name" value="Histone_H1/H5_H15"/>
</dbReference>
<feature type="region of interest" description="Disordered" evidence="8">
    <location>
        <begin position="213"/>
        <end position="233"/>
    </location>
</feature>
<dbReference type="SUPFAM" id="SSF46785">
    <property type="entry name" value="Winged helix' DNA-binding domain"/>
    <property type="match status" value="3"/>
</dbReference>
<dbReference type="CDD" id="cd00073">
    <property type="entry name" value="H15"/>
    <property type="match status" value="1"/>
</dbReference>
<feature type="domain" description="H15" evidence="9">
    <location>
        <begin position="135"/>
        <end position="210"/>
    </location>
</feature>
<dbReference type="GO" id="GO:0006334">
    <property type="term" value="P:nucleosome assembly"/>
    <property type="evidence" value="ECO:0007669"/>
    <property type="project" value="InterPro"/>
</dbReference>
<feature type="compositionally biased region" description="Polar residues" evidence="8">
    <location>
        <begin position="54"/>
        <end position="73"/>
    </location>
</feature>
<dbReference type="PROSITE" id="PS51504">
    <property type="entry name" value="H15"/>
    <property type="match status" value="2"/>
</dbReference>
<evidence type="ECO:0000256" key="8">
    <source>
        <dbReference type="SAM" id="MobiDB-lite"/>
    </source>
</evidence>
<dbReference type="Pfam" id="PF00538">
    <property type="entry name" value="Linker_histone"/>
    <property type="match status" value="3"/>
</dbReference>
<evidence type="ECO:0000256" key="1">
    <source>
        <dbReference type="ARBA" id="ARBA00004123"/>
    </source>
</evidence>
<dbReference type="SMART" id="SM00526">
    <property type="entry name" value="H15"/>
    <property type="match status" value="3"/>
</dbReference>
<dbReference type="GO" id="GO:0000786">
    <property type="term" value="C:nucleosome"/>
    <property type="evidence" value="ECO:0007669"/>
    <property type="project" value="InterPro"/>
</dbReference>
<evidence type="ECO:0000256" key="7">
    <source>
        <dbReference type="ARBA" id="ARBA00023242"/>
    </source>
</evidence>
<evidence type="ECO:0000256" key="4">
    <source>
        <dbReference type="ARBA" id="ARBA00022454"/>
    </source>
</evidence>
<dbReference type="GO" id="GO:0003677">
    <property type="term" value="F:DNA binding"/>
    <property type="evidence" value="ECO:0007669"/>
    <property type="project" value="UniProtKB-KW"/>
</dbReference>
<dbReference type="Gene3D" id="1.10.10.10">
    <property type="entry name" value="Winged helix-like DNA-binding domain superfamily/Winged helix DNA-binding domain"/>
    <property type="match status" value="3"/>
</dbReference>
<dbReference type="AlphaFoldDB" id="A0A8C3TBW4"/>
<accession>A0A8C3TBW4</accession>
<feature type="compositionally biased region" description="Basic and acidic residues" evidence="8">
    <location>
        <begin position="74"/>
        <end position="105"/>
    </location>
</feature>
<keyword evidence="7" id="KW-0539">Nucleus</keyword>
<dbReference type="Ensembl" id="ENSCSRT00000027498.1">
    <property type="protein sequence ID" value="ENSCSRP00000026393.1"/>
    <property type="gene ID" value="ENSCSRG00000019574.1"/>
</dbReference>
<dbReference type="GO" id="GO:0070828">
    <property type="term" value="P:heterochromatin organization"/>
    <property type="evidence" value="ECO:0007669"/>
    <property type="project" value="TreeGrafter"/>
</dbReference>
<comment type="subcellular location">
    <subcellularLocation>
        <location evidence="2">Chromosome</location>
    </subcellularLocation>
    <subcellularLocation>
        <location evidence="1">Nucleus</location>
    </subcellularLocation>
</comment>
<dbReference type="GO" id="GO:0005634">
    <property type="term" value="C:nucleus"/>
    <property type="evidence" value="ECO:0007669"/>
    <property type="project" value="UniProtKB-SubCell"/>
</dbReference>
<evidence type="ECO:0000256" key="2">
    <source>
        <dbReference type="ARBA" id="ARBA00004286"/>
    </source>
</evidence>
<protein>
    <recommendedName>
        <fullName evidence="3">Heterochromatin protein 1-binding protein 3</fullName>
    </recommendedName>
</protein>
<dbReference type="PANTHER" id="PTHR15832">
    <property type="entry name" value="SHC (SRC HOMOLOGY DOMAIN C-TERMINAL) ADAPTOR HOMOLOG"/>
    <property type="match status" value="1"/>
</dbReference>
<keyword evidence="4" id="KW-0158">Chromosome</keyword>
<dbReference type="InterPro" id="IPR036388">
    <property type="entry name" value="WH-like_DNA-bd_sf"/>
</dbReference>
<feature type="region of interest" description="Disordered" evidence="8">
    <location>
        <begin position="49"/>
        <end position="110"/>
    </location>
</feature>
<dbReference type="PANTHER" id="PTHR15832:SF1">
    <property type="entry name" value="HETEROCHROMATIN PROTEIN 1-BINDING PROTEIN 3"/>
    <property type="match status" value="1"/>
</dbReference>
<feature type="compositionally biased region" description="Polar residues" evidence="8">
    <location>
        <begin position="355"/>
        <end position="364"/>
    </location>
</feature>
<feature type="compositionally biased region" description="Pro residues" evidence="8">
    <location>
        <begin position="369"/>
        <end position="382"/>
    </location>
</feature>
<dbReference type="InterPro" id="IPR036390">
    <property type="entry name" value="WH_DNA-bd_sf"/>
</dbReference>
<proteinExistence type="predicted"/>
<keyword evidence="6" id="KW-0238">DNA-binding</keyword>
<evidence type="ECO:0000259" key="9">
    <source>
        <dbReference type="PROSITE" id="PS51504"/>
    </source>
</evidence>
<dbReference type="FunFam" id="1.10.10.10:FF:000276">
    <property type="entry name" value="heterochromatin protein 1-binding protein 3 isoform X1"/>
    <property type="match status" value="1"/>
</dbReference>
<reference evidence="10" key="1">
    <citation type="submission" date="2025-08" db="UniProtKB">
        <authorList>
            <consortium name="Ensembl"/>
        </authorList>
    </citation>
    <scope>IDENTIFICATION</scope>
</reference>
<dbReference type="Proteomes" id="UP000694403">
    <property type="component" value="Unplaced"/>
</dbReference>
<evidence type="ECO:0000313" key="11">
    <source>
        <dbReference type="Proteomes" id="UP000694403"/>
    </source>
</evidence>
<evidence type="ECO:0000256" key="3">
    <source>
        <dbReference type="ARBA" id="ARBA00019297"/>
    </source>
</evidence>
<evidence type="ECO:0000313" key="10">
    <source>
        <dbReference type="Ensembl" id="ENSCSRP00000026393.1"/>
    </source>
</evidence>
<feature type="domain" description="H15" evidence="9">
    <location>
        <begin position="233"/>
        <end position="308"/>
    </location>
</feature>
<reference evidence="10" key="2">
    <citation type="submission" date="2025-09" db="UniProtKB">
        <authorList>
            <consortium name="Ensembl"/>
        </authorList>
    </citation>
    <scope>IDENTIFICATION</scope>
</reference>
<keyword evidence="5" id="KW-0677">Repeat</keyword>
<keyword evidence="11" id="KW-1185">Reference proteome</keyword>
<sequence length="441" mass="47931">MATDLSEAEPLHHKALPLLTGAQLSHMDKLSEVGSDPFSKLALGSVLDFHSEESASTGEEQENETPPATSSETEQPKEPASEKGEAKSSEETKKDEKDQSKEKEKKVKKTIPSWATLSASQLARAQKQTQMAASSRPKMDAILTEAIKACFQKSGASVVAIRKYIIHKYPSLELERRGYLLKQALKRELERGVIRQVKGKGASGSFVVVSNAGKTVPKSRDRKRSTSTSTPEQQVKLEDILPLAFTRLCEPKEASYSLIKKYVSQYYPKLKVDVRPQLLKNALQRAVEKGQLEQITGKGASGTFQLKKSGEKPLLGGSLMEDAILSAIAAMNEPKTCSTTALKKYVLENHPGTNSNFQGMTPNLHTAPPSAPPSPQRLPPPSAHLPISCFMACRRLGVGVGGVRAWQAQGRGREGVEWGARLVAEPEVEQGASLADWKVGV</sequence>
<dbReference type="GO" id="GO:0031491">
    <property type="term" value="F:nucleosome binding"/>
    <property type="evidence" value="ECO:0007669"/>
    <property type="project" value="TreeGrafter"/>
</dbReference>